<evidence type="ECO:0000259" key="3">
    <source>
        <dbReference type="PROSITE" id="PS50158"/>
    </source>
</evidence>
<dbReference type="Gene3D" id="3.40.50.12780">
    <property type="entry name" value="N-terminal domain of ligase-like"/>
    <property type="match status" value="1"/>
</dbReference>
<keyword evidence="5" id="KW-1185">Reference proteome</keyword>
<feature type="signal peptide" evidence="2">
    <location>
        <begin position="1"/>
        <end position="18"/>
    </location>
</feature>
<evidence type="ECO:0000313" key="4">
    <source>
        <dbReference type="EMBL" id="KAK4311417.1"/>
    </source>
</evidence>
<dbReference type="EMBL" id="JAWZYT010001514">
    <property type="protein sequence ID" value="KAK4311417.1"/>
    <property type="molecule type" value="Genomic_DNA"/>
</dbReference>
<dbReference type="Gene3D" id="3.30.300.30">
    <property type="match status" value="1"/>
</dbReference>
<organism evidence="4 5">
    <name type="scientific">Petrolisthes manimaculis</name>
    <dbReference type="NCBI Taxonomy" id="1843537"/>
    <lineage>
        <taxon>Eukaryota</taxon>
        <taxon>Metazoa</taxon>
        <taxon>Ecdysozoa</taxon>
        <taxon>Arthropoda</taxon>
        <taxon>Crustacea</taxon>
        <taxon>Multicrustacea</taxon>
        <taxon>Malacostraca</taxon>
        <taxon>Eumalacostraca</taxon>
        <taxon>Eucarida</taxon>
        <taxon>Decapoda</taxon>
        <taxon>Pleocyemata</taxon>
        <taxon>Anomura</taxon>
        <taxon>Galatheoidea</taxon>
        <taxon>Porcellanidae</taxon>
        <taxon>Petrolisthes</taxon>
    </lineage>
</organism>
<evidence type="ECO:0000256" key="2">
    <source>
        <dbReference type="SAM" id="SignalP"/>
    </source>
</evidence>
<dbReference type="PANTHER" id="PTHR24096:SF353">
    <property type="entry name" value="GH16244P-RELATED"/>
    <property type="match status" value="1"/>
</dbReference>
<comment type="caution">
    <text evidence="4">The sequence shown here is derived from an EMBL/GenBank/DDBJ whole genome shotgun (WGS) entry which is preliminary data.</text>
</comment>
<reference evidence="4" key="1">
    <citation type="submission" date="2023-11" db="EMBL/GenBank/DDBJ databases">
        <title>Genome assemblies of two species of porcelain crab, Petrolisthes cinctipes and Petrolisthes manimaculis (Anomura: Porcellanidae).</title>
        <authorList>
            <person name="Angst P."/>
        </authorList>
    </citation>
    <scope>NUCLEOTIDE SEQUENCE</scope>
    <source>
        <strain evidence="4">PB745_02</strain>
        <tissue evidence="4">Gill</tissue>
    </source>
</reference>
<dbReference type="InterPro" id="IPR042099">
    <property type="entry name" value="ANL_N_sf"/>
</dbReference>
<gene>
    <name evidence="4" type="ORF">Pmani_017077</name>
</gene>
<dbReference type="PROSITE" id="PS50158">
    <property type="entry name" value="ZF_CCHC"/>
    <property type="match status" value="1"/>
</dbReference>
<dbReference type="Gene3D" id="4.10.60.10">
    <property type="entry name" value="Zinc finger, CCHC-type"/>
    <property type="match status" value="1"/>
</dbReference>
<dbReference type="InterPro" id="IPR036875">
    <property type="entry name" value="Znf_CCHC_sf"/>
</dbReference>
<evidence type="ECO:0000313" key="5">
    <source>
        <dbReference type="Proteomes" id="UP001292094"/>
    </source>
</evidence>
<dbReference type="PANTHER" id="PTHR24096">
    <property type="entry name" value="LONG-CHAIN-FATTY-ACID--COA LIGASE"/>
    <property type="match status" value="1"/>
</dbReference>
<dbReference type="GO" id="GO:0046949">
    <property type="term" value="P:fatty-acyl-CoA biosynthetic process"/>
    <property type="evidence" value="ECO:0007669"/>
    <property type="project" value="TreeGrafter"/>
</dbReference>
<keyword evidence="2" id="KW-0732">Signal</keyword>
<dbReference type="SMART" id="SM00343">
    <property type="entry name" value="ZnF_C2HC"/>
    <property type="match status" value="2"/>
</dbReference>
<dbReference type="InterPro" id="IPR025110">
    <property type="entry name" value="AMP-bd_C"/>
</dbReference>
<dbReference type="Pfam" id="PF00098">
    <property type="entry name" value="zf-CCHC"/>
    <property type="match status" value="1"/>
</dbReference>
<dbReference type="InterPro" id="IPR045851">
    <property type="entry name" value="AMP-bd_C_sf"/>
</dbReference>
<keyword evidence="1" id="KW-0863">Zinc-finger</keyword>
<feature type="domain" description="CCHC-type" evidence="3">
    <location>
        <begin position="354"/>
        <end position="368"/>
    </location>
</feature>
<proteinExistence type="predicted"/>
<name>A0AAE1U648_9EUCA</name>
<keyword evidence="1" id="KW-0862">Zinc</keyword>
<dbReference type="GO" id="GO:0004467">
    <property type="term" value="F:long-chain fatty acid-CoA ligase activity"/>
    <property type="evidence" value="ECO:0007669"/>
    <property type="project" value="TreeGrafter"/>
</dbReference>
<feature type="chain" id="PRO_5042164975" description="CCHC-type domain-containing protein" evidence="2">
    <location>
        <begin position="19"/>
        <end position="387"/>
    </location>
</feature>
<accession>A0AAE1U648</accession>
<dbReference type="Proteomes" id="UP001292094">
    <property type="component" value="Unassembled WGS sequence"/>
</dbReference>
<dbReference type="SUPFAM" id="SSF57756">
    <property type="entry name" value="Retrovirus zinc finger-like domains"/>
    <property type="match status" value="1"/>
</dbReference>
<evidence type="ECO:0000256" key="1">
    <source>
        <dbReference type="PROSITE-ProRule" id="PRU00047"/>
    </source>
</evidence>
<dbReference type="GO" id="GO:0003676">
    <property type="term" value="F:nucleic acid binding"/>
    <property type="evidence" value="ECO:0007669"/>
    <property type="project" value="InterPro"/>
</dbReference>
<dbReference type="SUPFAM" id="SSF56801">
    <property type="entry name" value="Acetyl-CoA synthetase-like"/>
    <property type="match status" value="1"/>
</dbReference>
<keyword evidence="1" id="KW-0479">Metal-binding</keyword>
<sequence>MLVSWCVSSVSSVYVVLTATSATLDSEGWIHTGDIGYYDQQDFLDITDRSKDLIKVKAYPVSPHELEEIVKQYEGVSDVAVVGVKYQRLGEALKAFVILKPNAKVTAAQIQSHGEVSDTSYLGLKQMEKKAAASPGDCLTMDLRLISEFDGTSQEVVEWLGKLELVCKLRGITELHTVVPLRLTGGAFAVYQQLSSPDKEKYANIKAALISAFAADRFVAYEQFVARRLREGESVDVYLADLRRLAELFGGMKDSGLSCAFVAGLPESARRILRAGSRLENMDISQLLSRARAVLVDEHLGDGASTQLSYVGQHTAAPATSSVVRCLACNQPNHYARNCLAGRGGRRGGRGGVRCFTCGRLGHISTTCSGNASGEVESAPASAPNHQ</sequence>
<dbReference type="AlphaFoldDB" id="A0AAE1U648"/>
<dbReference type="Pfam" id="PF13193">
    <property type="entry name" value="AMP-binding_C"/>
    <property type="match status" value="1"/>
</dbReference>
<protein>
    <recommendedName>
        <fullName evidence="3">CCHC-type domain-containing protein</fullName>
    </recommendedName>
</protein>
<dbReference type="GO" id="GO:0008270">
    <property type="term" value="F:zinc ion binding"/>
    <property type="evidence" value="ECO:0007669"/>
    <property type="project" value="UniProtKB-KW"/>
</dbReference>
<dbReference type="InterPro" id="IPR001878">
    <property type="entry name" value="Znf_CCHC"/>
</dbReference>